<comment type="caution">
    <text evidence="1">The sequence shown here is derived from an EMBL/GenBank/DDBJ whole genome shotgun (WGS) entry which is preliminary data.</text>
</comment>
<protein>
    <submittedName>
        <fullName evidence="1">Uncharacterized protein</fullName>
    </submittedName>
</protein>
<dbReference type="RefSeq" id="WP_284726810.1">
    <property type="nucleotide sequence ID" value="NZ_JASCSA010000006.1"/>
</dbReference>
<dbReference type="EMBL" id="JASCSA010000006">
    <property type="protein sequence ID" value="MDI5884547.1"/>
    <property type="molecule type" value="Genomic_DNA"/>
</dbReference>
<reference evidence="1 2" key="1">
    <citation type="submission" date="2023-04" db="EMBL/GenBank/DDBJ databases">
        <authorList>
            <person name="Otstavnykh N."/>
            <person name="Seitkalieva A."/>
            <person name="Bystritskaya E."/>
        </authorList>
    </citation>
    <scope>NUCLEOTIDE SEQUENCE [LARGE SCALE GENOMIC DNA]</scope>
    <source>
        <strain evidence="1 2">NRIC 0815</strain>
    </source>
</reference>
<sequence>MADGRVFLSCAYPAPCATPDDVKVADHAIINKSNKGILLYYFKNQAKRETMVVSCWQHYASLATLQAVGQQHLAYNTAALDDPLPCSFLTACGSNSPDRLRVPVHACREHGSAFETP</sequence>
<accession>A0ABT6UPB6</accession>
<dbReference type="Proteomes" id="UP001229025">
    <property type="component" value="Unassembled WGS sequence"/>
</dbReference>
<keyword evidence="2" id="KW-1185">Reference proteome</keyword>
<organism evidence="1 2">
    <name type="scientific">Cobetia amphilecti</name>
    <dbReference type="NCBI Taxonomy" id="1055104"/>
    <lineage>
        <taxon>Bacteria</taxon>
        <taxon>Pseudomonadati</taxon>
        <taxon>Pseudomonadota</taxon>
        <taxon>Gammaproteobacteria</taxon>
        <taxon>Oceanospirillales</taxon>
        <taxon>Halomonadaceae</taxon>
        <taxon>Cobetia</taxon>
    </lineage>
</organism>
<proteinExistence type="predicted"/>
<evidence type="ECO:0000313" key="1">
    <source>
        <dbReference type="EMBL" id="MDI5884547.1"/>
    </source>
</evidence>
<reference evidence="2" key="2">
    <citation type="submission" date="2023-07" db="EMBL/GenBank/DDBJ databases">
        <title>Genome-based characterization of strain KMM 296 and proposal for reclassification of Cobetia litoralis and Cobetia pacifica, and emended description of the species Cobetia amphilecti and Cobetia marina.</title>
        <authorList>
            <person name="Balabanova L."/>
            <person name="Nedashkovskaya O."/>
        </authorList>
    </citation>
    <scope>NUCLEOTIDE SEQUENCE [LARGE SCALE GENOMIC DNA]</scope>
    <source>
        <strain evidence="2">NRIC 0815</strain>
    </source>
</reference>
<gene>
    <name evidence="1" type="ORF">QLT01_09290</name>
</gene>
<name>A0ABT6UPB6_9GAMM</name>
<evidence type="ECO:0000313" key="2">
    <source>
        <dbReference type="Proteomes" id="UP001229025"/>
    </source>
</evidence>